<dbReference type="Gene3D" id="3.40.1400.10">
    <property type="entry name" value="Sugar-phosphate isomerase, RpiB/LacA/LacB"/>
    <property type="match status" value="1"/>
</dbReference>
<dbReference type="PANTHER" id="PTHR43732">
    <property type="entry name" value="RIBOSE 5-PHOSPHATE ISOMERASE-RELATED"/>
    <property type="match status" value="1"/>
</dbReference>
<gene>
    <name evidence="3" type="ORF">ABL78_3045</name>
</gene>
<dbReference type="InterPro" id="IPR051812">
    <property type="entry name" value="SPI_LacAB/RpiB"/>
</dbReference>
<comment type="caution">
    <text evidence="3">The sequence shown here is derived from an EMBL/GenBank/DDBJ whole genome shotgun (WGS) entry which is preliminary data.</text>
</comment>
<dbReference type="NCBIfam" id="TIGR01120">
    <property type="entry name" value="rpiB"/>
    <property type="match status" value="1"/>
</dbReference>
<dbReference type="InterPro" id="IPR004785">
    <property type="entry name" value="RpiB"/>
</dbReference>
<dbReference type="AlphaFoldDB" id="A0A0N1I6S0"/>
<name>A0A0N1I6S0_LEPSE</name>
<dbReference type="OMA" id="YPPFCLR"/>
<dbReference type="InterPro" id="IPR003500">
    <property type="entry name" value="RpiB_LacA_LacB"/>
</dbReference>
<dbReference type="EMBL" id="LJSK01000071">
    <property type="protein sequence ID" value="KPI87888.1"/>
    <property type="molecule type" value="Genomic_DNA"/>
</dbReference>
<dbReference type="SUPFAM" id="SSF89623">
    <property type="entry name" value="Ribose/Galactose isomerase RpiB/AlsB"/>
    <property type="match status" value="1"/>
</dbReference>
<reference evidence="3 4" key="1">
    <citation type="journal article" date="2015" name="PLoS Pathog.">
        <title>Leptomonas seymouri: Adaptations to the Dixenous Life Cycle Analyzed by Genome Sequencing, Transcriptome Profiling and Co-infection with Leishmania donovani.</title>
        <authorList>
            <person name="Kraeva N."/>
            <person name="Butenko A."/>
            <person name="Hlavacova J."/>
            <person name="Kostygov A."/>
            <person name="Myskova J."/>
            <person name="Grybchuk D."/>
            <person name="Lestinova T."/>
            <person name="Votypka J."/>
            <person name="Volf P."/>
            <person name="Opperdoes F."/>
            <person name="Flegontov P."/>
            <person name="Lukes J."/>
            <person name="Yurchenko V."/>
        </authorList>
    </citation>
    <scope>NUCLEOTIDE SEQUENCE [LARGE SCALE GENOMIC DNA]</scope>
    <source>
        <strain evidence="3 4">ATCC 30220</strain>
    </source>
</reference>
<dbReference type="Proteomes" id="UP000038009">
    <property type="component" value="Unassembled WGS sequence"/>
</dbReference>
<dbReference type="Pfam" id="PF02502">
    <property type="entry name" value="LacAB_rpiB"/>
    <property type="match status" value="1"/>
</dbReference>
<dbReference type="GO" id="GO:0005975">
    <property type="term" value="P:carbohydrate metabolic process"/>
    <property type="evidence" value="ECO:0007669"/>
    <property type="project" value="InterPro"/>
</dbReference>
<dbReference type="OrthoDB" id="2106730at2759"/>
<dbReference type="InterPro" id="IPR036569">
    <property type="entry name" value="RpiB_LacA_LacB_sf"/>
</dbReference>
<accession>A0A0N1I6S0</accession>
<evidence type="ECO:0000313" key="3">
    <source>
        <dbReference type="EMBL" id="KPI87888.1"/>
    </source>
</evidence>
<comment type="similarity">
    <text evidence="1">Belongs to the LacAB/RpiB family.</text>
</comment>
<organism evidence="3 4">
    <name type="scientific">Leptomonas seymouri</name>
    <dbReference type="NCBI Taxonomy" id="5684"/>
    <lineage>
        <taxon>Eukaryota</taxon>
        <taxon>Discoba</taxon>
        <taxon>Euglenozoa</taxon>
        <taxon>Kinetoplastea</taxon>
        <taxon>Metakinetoplastina</taxon>
        <taxon>Trypanosomatida</taxon>
        <taxon>Trypanosomatidae</taxon>
        <taxon>Leishmaniinae</taxon>
        <taxon>Leptomonas</taxon>
    </lineage>
</organism>
<dbReference type="NCBIfam" id="TIGR00689">
    <property type="entry name" value="rpiB_lacA_lacB"/>
    <property type="match status" value="1"/>
</dbReference>
<protein>
    <submittedName>
        <fullName evidence="3">Putative ribose 5-phosphate isomerase</fullName>
    </submittedName>
</protein>
<sequence length="154" mass="16647">MPKRVAFSCDHAAVGVRNDVIEMIKSSGAAVSVVYMGPDSEKSVDYPDFAAPVCEAIQKGEVDMGFLLCGTGIGMAIAANKHKGIRAALCHDHVTAFLCRNHNDANVVCIGERVCGMEVIRDIILTALTTEFSNGERHINRLSKVKAIEDRQLC</sequence>
<dbReference type="NCBIfam" id="NF004051">
    <property type="entry name" value="PRK05571.1"/>
    <property type="match status" value="1"/>
</dbReference>
<dbReference type="PANTHER" id="PTHR43732:SF1">
    <property type="entry name" value="RIBOSE 5-PHOSPHATE ISOMERASE"/>
    <property type="match status" value="1"/>
</dbReference>
<dbReference type="PIRSF" id="PIRSF005384">
    <property type="entry name" value="RpiB_LacA_B"/>
    <property type="match status" value="1"/>
</dbReference>
<evidence type="ECO:0000313" key="4">
    <source>
        <dbReference type="Proteomes" id="UP000038009"/>
    </source>
</evidence>
<evidence type="ECO:0000256" key="1">
    <source>
        <dbReference type="ARBA" id="ARBA00008754"/>
    </source>
</evidence>
<keyword evidence="2 3" id="KW-0413">Isomerase</keyword>
<proteinExistence type="inferred from homology"/>
<evidence type="ECO:0000256" key="2">
    <source>
        <dbReference type="ARBA" id="ARBA00023235"/>
    </source>
</evidence>
<keyword evidence="4" id="KW-1185">Reference proteome</keyword>
<dbReference type="GO" id="GO:0016853">
    <property type="term" value="F:isomerase activity"/>
    <property type="evidence" value="ECO:0007669"/>
    <property type="project" value="UniProtKB-KW"/>
</dbReference>
<dbReference type="VEuPathDB" id="TriTrypDB:Lsey_0071_0270"/>